<dbReference type="EMBL" id="JACHFM010000001">
    <property type="protein sequence ID" value="MBB5220928.1"/>
    <property type="molecule type" value="Genomic_DNA"/>
</dbReference>
<dbReference type="InterPro" id="IPR013830">
    <property type="entry name" value="SGNH_hydro"/>
</dbReference>
<dbReference type="Gene3D" id="3.40.50.1110">
    <property type="entry name" value="SGNH hydrolase"/>
    <property type="match status" value="1"/>
</dbReference>
<organism evidence="2 3">
    <name type="scientific">Amaricoccus macauensis</name>
    <dbReference type="NCBI Taxonomy" id="57001"/>
    <lineage>
        <taxon>Bacteria</taxon>
        <taxon>Pseudomonadati</taxon>
        <taxon>Pseudomonadota</taxon>
        <taxon>Alphaproteobacteria</taxon>
        <taxon>Rhodobacterales</taxon>
        <taxon>Paracoccaceae</taxon>
        <taxon>Amaricoccus</taxon>
    </lineage>
</organism>
<proteinExistence type="predicted"/>
<dbReference type="CDD" id="cd01839">
    <property type="entry name" value="SGNH_arylesterase_like"/>
    <property type="match status" value="1"/>
</dbReference>
<reference evidence="2 3" key="1">
    <citation type="submission" date="2020-08" db="EMBL/GenBank/DDBJ databases">
        <title>Genomic Encyclopedia of Type Strains, Phase IV (KMG-IV): sequencing the most valuable type-strain genomes for metagenomic binning, comparative biology and taxonomic classification.</title>
        <authorList>
            <person name="Goeker M."/>
        </authorList>
    </citation>
    <scope>NUCLEOTIDE SEQUENCE [LARGE SCALE GENOMIC DNA]</scope>
    <source>
        <strain evidence="2 3">DSM 101730</strain>
    </source>
</reference>
<accession>A0A840SL87</accession>
<dbReference type="RefSeq" id="WP_184147349.1">
    <property type="nucleotide sequence ID" value="NZ_JACHFM010000001.1"/>
</dbReference>
<dbReference type="GO" id="GO:0016788">
    <property type="term" value="F:hydrolase activity, acting on ester bonds"/>
    <property type="evidence" value="ECO:0007669"/>
    <property type="project" value="UniProtKB-ARBA"/>
</dbReference>
<comment type="caution">
    <text evidence="2">The sequence shown here is derived from an EMBL/GenBank/DDBJ whole genome shotgun (WGS) entry which is preliminary data.</text>
</comment>
<keyword evidence="3" id="KW-1185">Reference proteome</keyword>
<dbReference type="SUPFAM" id="SSF52266">
    <property type="entry name" value="SGNH hydrolase"/>
    <property type="match status" value="1"/>
</dbReference>
<protein>
    <submittedName>
        <fullName evidence="2">Lysophospholipase L1-like esterase</fullName>
    </submittedName>
</protein>
<sequence length="215" mass="22594">MTERVVLAYGDSNTHGTVPMATLEDQGRFSPAERWPGVCAAALGSGWRMIEEGLPGRTTVHPDPIEGAHKNGLAILPAILETHRPIDLVVLMLGTNDLKQRFSVTPLDIGVSVSKLLDALGQSRSGPKSNRPRLLVVAPMPIEEVGCLAGMFEGGAAKSRRIAAEVARVAALYGADFLDAGEVITVSEIDGIHFDAAAHAALGRAIAAKIGEMSV</sequence>
<gene>
    <name evidence="2" type="ORF">HNP73_000849</name>
</gene>
<evidence type="ECO:0000313" key="2">
    <source>
        <dbReference type="EMBL" id="MBB5220928.1"/>
    </source>
</evidence>
<feature type="domain" description="SGNH hydrolase-type esterase" evidence="1">
    <location>
        <begin position="8"/>
        <end position="201"/>
    </location>
</feature>
<dbReference type="InterPro" id="IPR036514">
    <property type="entry name" value="SGNH_hydro_sf"/>
</dbReference>
<dbReference type="Proteomes" id="UP000549457">
    <property type="component" value="Unassembled WGS sequence"/>
</dbReference>
<dbReference type="Pfam" id="PF13472">
    <property type="entry name" value="Lipase_GDSL_2"/>
    <property type="match status" value="1"/>
</dbReference>
<evidence type="ECO:0000259" key="1">
    <source>
        <dbReference type="Pfam" id="PF13472"/>
    </source>
</evidence>
<name>A0A840SL87_9RHOB</name>
<evidence type="ECO:0000313" key="3">
    <source>
        <dbReference type="Proteomes" id="UP000549457"/>
    </source>
</evidence>
<dbReference type="AlphaFoldDB" id="A0A840SL87"/>